<reference evidence="1" key="1">
    <citation type="journal article" date="2015" name="Nature">
        <title>Complex archaea that bridge the gap between prokaryotes and eukaryotes.</title>
        <authorList>
            <person name="Spang A."/>
            <person name="Saw J.H."/>
            <person name="Jorgensen S.L."/>
            <person name="Zaremba-Niedzwiedzka K."/>
            <person name="Martijn J."/>
            <person name="Lind A.E."/>
            <person name="van Eijk R."/>
            <person name="Schleper C."/>
            <person name="Guy L."/>
            <person name="Ettema T.J."/>
        </authorList>
    </citation>
    <scope>NUCLEOTIDE SEQUENCE</scope>
</reference>
<gene>
    <name evidence="1" type="ORF">LCGC14_0627740</name>
</gene>
<organism evidence="1">
    <name type="scientific">marine sediment metagenome</name>
    <dbReference type="NCBI Taxonomy" id="412755"/>
    <lineage>
        <taxon>unclassified sequences</taxon>
        <taxon>metagenomes</taxon>
        <taxon>ecological metagenomes</taxon>
    </lineage>
</organism>
<accession>A0A0F9R7Y7</accession>
<dbReference type="EMBL" id="LAZR01001089">
    <property type="protein sequence ID" value="KKN50909.1"/>
    <property type="molecule type" value="Genomic_DNA"/>
</dbReference>
<comment type="caution">
    <text evidence="1">The sequence shown here is derived from an EMBL/GenBank/DDBJ whole genome shotgun (WGS) entry which is preliminary data.</text>
</comment>
<protein>
    <submittedName>
        <fullName evidence="1">Uncharacterized protein</fullName>
    </submittedName>
</protein>
<evidence type="ECO:0000313" key="1">
    <source>
        <dbReference type="EMBL" id="KKN50909.1"/>
    </source>
</evidence>
<sequence>MSRKDKGFIYLGSYIYARPLKRGGFSLYRGMYSSGGEDRTTGLEVMRDDNNQPLRFETSGKAQEYFVNRYC</sequence>
<proteinExistence type="predicted"/>
<dbReference type="AlphaFoldDB" id="A0A0F9R7Y7"/>
<name>A0A0F9R7Y7_9ZZZZ</name>